<keyword evidence="8" id="KW-1185">Reference proteome</keyword>
<accession>A0A975YH32</accession>
<dbReference type="GO" id="GO:0016020">
    <property type="term" value="C:membrane"/>
    <property type="evidence" value="ECO:0007669"/>
    <property type="project" value="UniProtKB-SubCell"/>
</dbReference>
<evidence type="ECO:0000256" key="2">
    <source>
        <dbReference type="ARBA" id="ARBA00022692"/>
    </source>
</evidence>
<keyword evidence="2 5" id="KW-0812">Transmembrane</keyword>
<evidence type="ECO:0000256" key="1">
    <source>
        <dbReference type="ARBA" id="ARBA00004141"/>
    </source>
</evidence>
<comment type="subcellular location">
    <subcellularLocation>
        <location evidence="1">Membrane</location>
        <topology evidence="1">Multi-pass membrane protein</topology>
    </subcellularLocation>
</comment>
<evidence type="ECO:0000313" key="8">
    <source>
        <dbReference type="Proteomes" id="UP000693972"/>
    </source>
</evidence>
<gene>
    <name evidence="6" type="ORF">KUL25_06145</name>
    <name evidence="7" type="ORF">KUL25_06150</name>
</gene>
<dbReference type="EMBL" id="CP078073">
    <property type="protein sequence ID" value="QXL89092.1"/>
    <property type="molecule type" value="Genomic_DNA"/>
</dbReference>
<protein>
    <submittedName>
        <fullName evidence="7">DoxX family protein</fullName>
    </submittedName>
</protein>
<dbReference type="InterPro" id="IPR032808">
    <property type="entry name" value="DoxX"/>
</dbReference>
<feature type="transmembrane region" description="Helical" evidence="5">
    <location>
        <begin position="40"/>
        <end position="61"/>
    </location>
</feature>
<evidence type="ECO:0000256" key="3">
    <source>
        <dbReference type="ARBA" id="ARBA00022989"/>
    </source>
</evidence>
<dbReference type="AlphaFoldDB" id="A0A975YH32"/>
<dbReference type="Pfam" id="PF07681">
    <property type="entry name" value="DoxX"/>
    <property type="match status" value="1"/>
</dbReference>
<evidence type="ECO:0000313" key="7">
    <source>
        <dbReference type="EMBL" id="QXL89092.1"/>
    </source>
</evidence>
<keyword evidence="4 5" id="KW-0472">Membrane</keyword>
<keyword evidence="3 5" id="KW-1133">Transmembrane helix</keyword>
<evidence type="ECO:0000256" key="4">
    <source>
        <dbReference type="ARBA" id="ARBA00023136"/>
    </source>
</evidence>
<evidence type="ECO:0000256" key="5">
    <source>
        <dbReference type="SAM" id="Phobius"/>
    </source>
</evidence>
<evidence type="ECO:0000313" key="6">
    <source>
        <dbReference type="EMBL" id="MBY4892342.1"/>
    </source>
</evidence>
<dbReference type="EMBL" id="JAIMBW010000001">
    <property type="protein sequence ID" value="MBY4892342.1"/>
    <property type="molecule type" value="Genomic_DNA"/>
</dbReference>
<feature type="transmembrane region" description="Helical" evidence="5">
    <location>
        <begin position="68"/>
        <end position="86"/>
    </location>
</feature>
<reference evidence="7 8" key="1">
    <citation type="submission" date="2021-07" db="EMBL/GenBank/DDBJ databases">
        <title>Karlodiniumbacter phycospheric gen. nov., sp. nov., a phycosphere bacterium isolated from karlodinium veneficum.</title>
        <authorList>
            <person name="Peng Y."/>
            <person name="Jiang L."/>
            <person name="Lee J."/>
        </authorList>
    </citation>
    <scope>NUCLEOTIDE SEQUENCE</scope>
    <source>
        <strain evidence="7 8">N5</strain>
    </source>
</reference>
<dbReference type="RefSeq" id="WP_257892140.1">
    <property type="nucleotide sequence ID" value="NZ_JAIMBW010000001.1"/>
</dbReference>
<feature type="transmembrane region" description="Helical" evidence="5">
    <location>
        <begin position="98"/>
        <end position="118"/>
    </location>
</feature>
<organism evidence="7">
    <name type="scientific">Gymnodinialimonas phycosphaerae</name>
    <dbReference type="NCBI Taxonomy" id="2841589"/>
    <lineage>
        <taxon>Bacteria</taxon>
        <taxon>Pseudomonadati</taxon>
        <taxon>Pseudomonadota</taxon>
        <taxon>Alphaproteobacteria</taxon>
        <taxon>Rhodobacterales</taxon>
        <taxon>Paracoccaceae</taxon>
        <taxon>Gymnodinialimonas</taxon>
    </lineage>
</organism>
<sequence length="125" mass="13022">MDDGLALIGRLLLASLMLAGTVQKITDPSGAGALLTLANLPLWLLWPAGIFTTIAGVGLALGIYTRPLAIAAAGYCIVTSTFHILMDDPWQMTIAFKNWTIAGGYLVLAAHGPGRLALSMGRATS</sequence>
<dbReference type="Proteomes" id="UP000693972">
    <property type="component" value="Unassembled WGS sequence"/>
</dbReference>
<proteinExistence type="predicted"/>
<name>A0A975YH32_9RHOB</name>